<protein>
    <submittedName>
        <fullName evidence="3">Uncharacterized protein</fullName>
    </submittedName>
</protein>
<feature type="region of interest" description="Disordered" evidence="1">
    <location>
        <begin position="52"/>
        <end position="74"/>
    </location>
</feature>
<keyword evidence="4" id="KW-1185">Reference proteome</keyword>
<keyword evidence="2" id="KW-0812">Transmembrane</keyword>
<feature type="transmembrane region" description="Helical" evidence="2">
    <location>
        <begin position="22"/>
        <end position="42"/>
    </location>
</feature>
<dbReference type="Proteomes" id="UP000267164">
    <property type="component" value="Chromosome"/>
</dbReference>
<accession>A0A386Z8S3</accession>
<evidence type="ECO:0000256" key="2">
    <source>
        <dbReference type="SAM" id="Phobius"/>
    </source>
</evidence>
<reference evidence="3 4" key="1">
    <citation type="submission" date="2018-09" db="EMBL/GenBank/DDBJ databases">
        <title>Nocardia yunnanensis sp. nov., an actinomycete isolated from a soil sample.</title>
        <authorList>
            <person name="Zhang J."/>
        </authorList>
    </citation>
    <scope>NUCLEOTIDE SEQUENCE [LARGE SCALE GENOMIC DNA]</scope>
    <source>
        <strain evidence="3 4">CFHS0054</strain>
    </source>
</reference>
<dbReference type="OrthoDB" id="9858503at2"/>
<name>A0A386Z8S3_9NOCA</name>
<dbReference type="AlphaFoldDB" id="A0A386Z8S3"/>
<keyword evidence="2" id="KW-0472">Membrane</keyword>
<evidence type="ECO:0000313" key="3">
    <source>
        <dbReference type="EMBL" id="AYF73563.1"/>
    </source>
</evidence>
<evidence type="ECO:0000256" key="1">
    <source>
        <dbReference type="SAM" id="MobiDB-lite"/>
    </source>
</evidence>
<sequence>MVGSVNPTPALRDRMRIRSNRCALLVAVVIVMGLIAAVAGWGSSQRDSPLVAGAPVSAGTPPQVSADSGHPAVDPAPVCRKQETPAPIPAGTLATPPRVLGDQLVADCVGLVPEFRHSQQISIGKQPRAPTLPVAAPHLTTVLII</sequence>
<proteinExistence type="predicted"/>
<keyword evidence="2" id="KW-1133">Transmembrane helix</keyword>
<organism evidence="3 4">
    <name type="scientific">Nocardia yunnanensis</name>
    <dbReference type="NCBI Taxonomy" id="2382165"/>
    <lineage>
        <taxon>Bacteria</taxon>
        <taxon>Bacillati</taxon>
        <taxon>Actinomycetota</taxon>
        <taxon>Actinomycetes</taxon>
        <taxon>Mycobacteriales</taxon>
        <taxon>Nocardiaceae</taxon>
        <taxon>Nocardia</taxon>
    </lineage>
</organism>
<gene>
    <name evidence="3" type="ORF">D7D52_06515</name>
</gene>
<dbReference type="EMBL" id="CP032568">
    <property type="protein sequence ID" value="AYF73563.1"/>
    <property type="molecule type" value="Genomic_DNA"/>
</dbReference>
<dbReference type="KEGG" id="nyu:D7D52_06515"/>
<evidence type="ECO:0000313" key="4">
    <source>
        <dbReference type="Proteomes" id="UP000267164"/>
    </source>
</evidence>